<organism evidence="2">
    <name type="scientific">uncultured Rubrobacteraceae bacterium</name>
    <dbReference type="NCBI Taxonomy" id="349277"/>
    <lineage>
        <taxon>Bacteria</taxon>
        <taxon>Bacillati</taxon>
        <taxon>Actinomycetota</taxon>
        <taxon>Rubrobacteria</taxon>
        <taxon>Rubrobacterales</taxon>
        <taxon>Rubrobacteraceae</taxon>
        <taxon>environmental samples</taxon>
    </lineage>
</organism>
<keyword evidence="1" id="KW-1133">Transmembrane helix</keyword>
<gene>
    <name evidence="2" type="ORF">AVDCRST_MAG80-1464</name>
</gene>
<sequence length="230" mass="23962">MSSREPDRDPGPNASLAEDAERGAIQPRYRRAFGCVTWVNMAVLVFLLVAFLLVLPFRYVGEGEVYSATLLGLAFVGIALILPGMALGAALGARTYRVENAVGARAGAAVGAVGGLASYLFFSLVGDLPLIAAPSVVSLGLLLYALFATGSPVRWRKRVVLLAALLSVISGTVAFLVDFDPISFLGVMVATASAAAGGYVGGIGYARAGGDAMVPPGSTIRRKETRRRTR</sequence>
<reference evidence="2" key="1">
    <citation type="submission" date="2020-02" db="EMBL/GenBank/DDBJ databases">
        <authorList>
            <person name="Meier V. D."/>
        </authorList>
    </citation>
    <scope>NUCLEOTIDE SEQUENCE</scope>
    <source>
        <strain evidence="2">AVDCRST_MAG80</strain>
    </source>
</reference>
<feature type="transmembrane region" description="Helical" evidence="1">
    <location>
        <begin position="128"/>
        <end position="147"/>
    </location>
</feature>
<feature type="transmembrane region" description="Helical" evidence="1">
    <location>
        <begin position="102"/>
        <end position="122"/>
    </location>
</feature>
<dbReference type="EMBL" id="CADCVC010000127">
    <property type="protein sequence ID" value="CAA9442608.1"/>
    <property type="molecule type" value="Genomic_DNA"/>
</dbReference>
<feature type="transmembrane region" description="Helical" evidence="1">
    <location>
        <begin position="65"/>
        <end position="90"/>
    </location>
</feature>
<feature type="transmembrane region" description="Helical" evidence="1">
    <location>
        <begin position="183"/>
        <end position="206"/>
    </location>
</feature>
<evidence type="ECO:0000313" key="2">
    <source>
        <dbReference type="EMBL" id="CAA9442608.1"/>
    </source>
</evidence>
<protein>
    <submittedName>
        <fullName evidence="2">Uncharacterized protein</fullName>
    </submittedName>
</protein>
<feature type="transmembrane region" description="Helical" evidence="1">
    <location>
        <begin position="159"/>
        <end position="177"/>
    </location>
</feature>
<evidence type="ECO:0000256" key="1">
    <source>
        <dbReference type="SAM" id="Phobius"/>
    </source>
</evidence>
<proteinExistence type="predicted"/>
<keyword evidence="1" id="KW-0472">Membrane</keyword>
<name>A0A6J4QJN7_9ACTN</name>
<dbReference type="AlphaFoldDB" id="A0A6J4QJN7"/>
<feature type="transmembrane region" description="Helical" evidence="1">
    <location>
        <begin position="32"/>
        <end position="59"/>
    </location>
</feature>
<accession>A0A6J4QJN7</accession>
<keyword evidence="1" id="KW-0812">Transmembrane</keyword>